<dbReference type="SUPFAM" id="SSF47413">
    <property type="entry name" value="lambda repressor-like DNA-binding domains"/>
    <property type="match status" value="1"/>
</dbReference>
<reference evidence="5 6" key="1">
    <citation type="submission" date="2023-07" db="EMBL/GenBank/DDBJ databases">
        <title>Genomic Encyclopedia of Type Strains, Phase IV (KMG-IV): sequencing the most valuable type-strain genomes for metagenomic binning, comparative biology and taxonomic classification.</title>
        <authorList>
            <person name="Goeker M."/>
        </authorList>
    </citation>
    <scope>NUCLEOTIDE SEQUENCE [LARGE SCALE GENOMIC DNA]</scope>
    <source>
        <strain evidence="5 6">DSM 12396</strain>
    </source>
</reference>
<dbReference type="EMBL" id="JAUSUX010000006">
    <property type="protein sequence ID" value="MDQ0285974.1"/>
    <property type="molecule type" value="Genomic_DNA"/>
</dbReference>
<name>A0ABU0AZT4_9FIRM</name>
<dbReference type="Gene3D" id="3.40.50.2300">
    <property type="match status" value="2"/>
</dbReference>
<dbReference type="SUPFAM" id="SSF53822">
    <property type="entry name" value="Periplasmic binding protein-like I"/>
    <property type="match status" value="1"/>
</dbReference>
<evidence type="ECO:0000256" key="3">
    <source>
        <dbReference type="ARBA" id="ARBA00023163"/>
    </source>
</evidence>
<evidence type="ECO:0000313" key="5">
    <source>
        <dbReference type="EMBL" id="MDQ0285974.1"/>
    </source>
</evidence>
<keyword evidence="2" id="KW-0238">DNA-binding</keyword>
<dbReference type="InterPro" id="IPR000843">
    <property type="entry name" value="HTH_LacI"/>
</dbReference>
<dbReference type="PROSITE" id="PS50932">
    <property type="entry name" value="HTH_LACI_2"/>
    <property type="match status" value="1"/>
</dbReference>
<organism evidence="5 6">
    <name type="scientific">Desulfofundulus luciae</name>
    <dbReference type="NCBI Taxonomy" id="74702"/>
    <lineage>
        <taxon>Bacteria</taxon>
        <taxon>Bacillati</taxon>
        <taxon>Bacillota</taxon>
        <taxon>Clostridia</taxon>
        <taxon>Eubacteriales</taxon>
        <taxon>Peptococcaceae</taxon>
        <taxon>Desulfofundulus</taxon>
    </lineage>
</organism>
<evidence type="ECO:0000256" key="2">
    <source>
        <dbReference type="ARBA" id="ARBA00023125"/>
    </source>
</evidence>
<dbReference type="CDD" id="cd06267">
    <property type="entry name" value="PBP1_LacI_sugar_binding-like"/>
    <property type="match status" value="1"/>
</dbReference>
<protein>
    <submittedName>
        <fullName evidence="5">LacI family transcriptional regulator</fullName>
    </submittedName>
</protein>
<dbReference type="Gene3D" id="1.10.260.40">
    <property type="entry name" value="lambda repressor-like DNA-binding domains"/>
    <property type="match status" value="1"/>
</dbReference>
<dbReference type="InterPro" id="IPR046335">
    <property type="entry name" value="LacI/GalR-like_sensor"/>
</dbReference>
<dbReference type="Proteomes" id="UP001225644">
    <property type="component" value="Unassembled WGS sequence"/>
</dbReference>
<dbReference type="InterPro" id="IPR028082">
    <property type="entry name" value="Peripla_BP_I"/>
</dbReference>
<evidence type="ECO:0000256" key="1">
    <source>
        <dbReference type="ARBA" id="ARBA00023015"/>
    </source>
</evidence>
<keyword evidence="6" id="KW-1185">Reference proteome</keyword>
<evidence type="ECO:0000313" key="6">
    <source>
        <dbReference type="Proteomes" id="UP001225644"/>
    </source>
</evidence>
<dbReference type="InterPro" id="IPR010982">
    <property type="entry name" value="Lambda_DNA-bd_dom_sf"/>
</dbReference>
<dbReference type="PANTHER" id="PTHR30146">
    <property type="entry name" value="LACI-RELATED TRANSCRIPTIONAL REPRESSOR"/>
    <property type="match status" value="1"/>
</dbReference>
<dbReference type="Pfam" id="PF00356">
    <property type="entry name" value="LacI"/>
    <property type="match status" value="1"/>
</dbReference>
<dbReference type="RefSeq" id="WP_307400517.1">
    <property type="nucleotide sequence ID" value="NZ_JAUSUX010000006.1"/>
</dbReference>
<dbReference type="CDD" id="cd01392">
    <property type="entry name" value="HTH_LacI"/>
    <property type="match status" value="1"/>
</dbReference>
<dbReference type="PROSITE" id="PS00356">
    <property type="entry name" value="HTH_LACI_1"/>
    <property type="match status" value="1"/>
</dbReference>
<gene>
    <name evidence="5" type="ORF">J2Z49_001079</name>
</gene>
<keyword evidence="1" id="KW-0805">Transcription regulation</keyword>
<dbReference type="PANTHER" id="PTHR30146:SF109">
    <property type="entry name" value="HTH-TYPE TRANSCRIPTIONAL REGULATOR GALS"/>
    <property type="match status" value="1"/>
</dbReference>
<keyword evidence="3" id="KW-0804">Transcription</keyword>
<evidence type="ECO:0000259" key="4">
    <source>
        <dbReference type="PROSITE" id="PS50932"/>
    </source>
</evidence>
<accession>A0ABU0AZT4</accession>
<sequence length="343" mass="37972">MTVTIKDIARKAGVSYATVSRALNNRPEVSEKTRREIQRLAAEMGYKPNAIARGLVTRETLTLGLVIPDITNPFFPEVARGVEEAASEAGYSVFLCNTNWDVDKERTYIELLEEKRVDGLILASVTEDEEYLAELLSRETPVVLINRILDQVDTNYVAIDNVKGAQQAVEHLISLGHRRIAYVGGLEHVESTAERLHGYRLALAINNIPFEEELVRYGSFKKESGYENALSLLSLPEPPTAIFAANDILALGVIQAIKERELKVPENVAVVGFDDIPFAAYAEVNLTTVAQPKYTMGEMAAKILIDEIRKGPSPEKKHIVLPPTLVIRASSGGRREDPKNSKH</sequence>
<dbReference type="PRINTS" id="PR00036">
    <property type="entry name" value="HTHLACI"/>
</dbReference>
<feature type="domain" description="HTH lacI-type" evidence="4">
    <location>
        <begin position="3"/>
        <end position="57"/>
    </location>
</feature>
<dbReference type="SMART" id="SM00354">
    <property type="entry name" value="HTH_LACI"/>
    <property type="match status" value="1"/>
</dbReference>
<proteinExistence type="predicted"/>
<dbReference type="Pfam" id="PF13377">
    <property type="entry name" value="Peripla_BP_3"/>
    <property type="match status" value="1"/>
</dbReference>
<comment type="caution">
    <text evidence="5">The sequence shown here is derived from an EMBL/GenBank/DDBJ whole genome shotgun (WGS) entry which is preliminary data.</text>
</comment>